<evidence type="ECO:0000313" key="2">
    <source>
        <dbReference type="Proteomes" id="UP000054988"/>
    </source>
</evidence>
<sequence>MHITASCHNSDHTTEPDTYTTYHYTYDHEEMIHHIERLCTLWHNPADKGDPDFLFKPIYVGLLWHLPLQQVSLPEKKHTKYLNRVLSFITNFSGHQCCLLTVEKLHSTLCHCTFMYLEGCSSLSSLSNFMSRFKGNKYLLFYPPHSVMADLNFWKEALSDLTFYCQLNPKGPIQDLRIYIDASTD</sequence>
<evidence type="ECO:0000313" key="1">
    <source>
        <dbReference type="EMBL" id="KTB39643.1"/>
    </source>
</evidence>
<accession>A0A0W0FTE9</accession>
<organism evidence="1 2">
    <name type="scientific">Moniliophthora roreri</name>
    <name type="common">Frosty pod rot fungus</name>
    <name type="synonym">Monilia roreri</name>
    <dbReference type="NCBI Taxonomy" id="221103"/>
    <lineage>
        <taxon>Eukaryota</taxon>
        <taxon>Fungi</taxon>
        <taxon>Dikarya</taxon>
        <taxon>Basidiomycota</taxon>
        <taxon>Agaricomycotina</taxon>
        <taxon>Agaricomycetes</taxon>
        <taxon>Agaricomycetidae</taxon>
        <taxon>Agaricales</taxon>
        <taxon>Marasmiineae</taxon>
        <taxon>Marasmiaceae</taxon>
        <taxon>Moniliophthora</taxon>
    </lineage>
</organism>
<name>A0A0W0FTE9_MONRR</name>
<protein>
    <recommendedName>
        <fullName evidence="3">Reverse transcriptase/retrotransposon-derived protein RNase H-like domain-containing protein</fullName>
    </recommendedName>
</protein>
<comment type="caution">
    <text evidence="1">The sequence shown here is derived from an EMBL/GenBank/DDBJ whole genome shotgun (WGS) entry which is preliminary data.</text>
</comment>
<dbReference type="EMBL" id="LATX01001652">
    <property type="protein sequence ID" value="KTB39643.1"/>
    <property type="molecule type" value="Genomic_DNA"/>
</dbReference>
<evidence type="ECO:0008006" key="3">
    <source>
        <dbReference type="Google" id="ProtNLM"/>
    </source>
</evidence>
<gene>
    <name evidence="1" type="ORF">WG66_7779</name>
</gene>
<reference evidence="1 2" key="1">
    <citation type="submission" date="2015-12" db="EMBL/GenBank/DDBJ databases">
        <title>Draft genome sequence of Moniliophthora roreri, the causal agent of frosty pod rot of cacao.</title>
        <authorList>
            <person name="Aime M.C."/>
            <person name="Diaz-Valderrama J.R."/>
            <person name="Kijpornyongpan T."/>
            <person name="Phillips-Mora W."/>
        </authorList>
    </citation>
    <scope>NUCLEOTIDE SEQUENCE [LARGE SCALE GENOMIC DNA]</scope>
    <source>
        <strain evidence="1 2">MCA 2952</strain>
    </source>
</reference>
<proteinExistence type="predicted"/>
<dbReference type="AlphaFoldDB" id="A0A0W0FTE9"/>
<dbReference type="Proteomes" id="UP000054988">
    <property type="component" value="Unassembled WGS sequence"/>
</dbReference>